<dbReference type="Proteomes" id="UP000316726">
    <property type="component" value="Chromosome 2"/>
</dbReference>
<reference evidence="3 4" key="1">
    <citation type="submission" date="2018-07" db="EMBL/GenBank/DDBJ databases">
        <title>The complete nuclear genome of the prasinophyte Chloropicon primus (CCMP1205).</title>
        <authorList>
            <person name="Pombert J.-F."/>
            <person name="Otis C."/>
            <person name="Turmel M."/>
            <person name="Lemieux C."/>
        </authorList>
    </citation>
    <scope>NUCLEOTIDE SEQUENCE [LARGE SCALE GENOMIC DNA]</scope>
    <source>
        <strain evidence="3 4">CCMP1205</strain>
    </source>
</reference>
<dbReference type="GO" id="GO:0048270">
    <property type="term" value="F:methionine adenosyltransferase regulator activity"/>
    <property type="evidence" value="ECO:0007669"/>
    <property type="project" value="TreeGrafter"/>
</dbReference>
<dbReference type="STRING" id="1764295.A0A5B8MG58"/>
<dbReference type="Gene3D" id="2.40.128.20">
    <property type="match status" value="1"/>
</dbReference>
<sequence length="590" mass="65770">MEDDPPQSISTTERSVVLSEAGEGEEGMNLRRACEMRIRPDDPPAGLEADSEVSSLAKATKNLGEGAEGERTSGESVEIRDSVLKGDWHPGAGSSKSLLPDFTGHWRVRDVENLDPLLAAAGAPWIVRKLLYRSFSKARMKIVQKKSVLHVEDKSIPKDRKTGSMLTFVEGVDNHRKDSWGFKILERCKWTFDTDLERFVWSLETHGYHDGKFGPIVSRYYFDKDERDVLVSEVSFNNETMMRKWVHDLPEGEVTRRASEVTAQRKQEVLEPASKGEEESTVASRQSMAERPTKVLLYGKGGWMACQIGQILVRMDIDFEFGAARLENYDAILKDVMEVNPTHIINAAGRVGQGEGFDPAMVASNLSGAMNLAAIALERGCHLTHLSELDADASFYSWTKEKAHEMLDKKFKNRVLILRIGIALNADLKHPDSGFARLRRRAEQGEPLTHTPRFVSCLPELLPLAVNMIKERQCGVVNLVNPGRISETRLFVLYKRFVLPHLTWETSETSEEIQYISAKGPTPGLGLAKMLHAEESLHEFVFAPNSPDQDEVPRGLGFCGLGSCGLGSTFCGIYDSCQTLSHVSLSYAEE</sequence>
<accession>A0A5B8MG58</accession>
<evidence type="ECO:0000313" key="2">
    <source>
        <dbReference type="EMBL" id="CAD9712266.1"/>
    </source>
</evidence>
<evidence type="ECO:0008006" key="5">
    <source>
        <dbReference type="Google" id="ProtNLM"/>
    </source>
</evidence>
<dbReference type="SUPFAM" id="SSF51735">
    <property type="entry name" value="NAD(P)-binding Rossmann-fold domains"/>
    <property type="match status" value="1"/>
</dbReference>
<keyword evidence="4" id="KW-1185">Reference proteome</keyword>
<dbReference type="InterPro" id="IPR012674">
    <property type="entry name" value="Calycin"/>
</dbReference>
<evidence type="ECO:0000313" key="3">
    <source>
        <dbReference type="EMBL" id="QDZ19436.1"/>
    </source>
</evidence>
<dbReference type="Gene3D" id="3.40.50.720">
    <property type="entry name" value="NAD(P)-binding Rossmann-like Domain"/>
    <property type="match status" value="1"/>
</dbReference>
<reference evidence="2" key="2">
    <citation type="submission" date="2021-01" db="EMBL/GenBank/DDBJ databases">
        <authorList>
            <person name="Corre E."/>
            <person name="Pelletier E."/>
            <person name="Niang G."/>
            <person name="Scheremetjew M."/>
            <person name="Finn R."/>
            <person name="Kale V."/>
            <person name="Holt S."/>
            <person name="Cochrane G."/>
            <person name="Meng A."/>
            <person name="Brown T."/>
            <person name="Cohen L."/>
        </authorList>
    </citation>
    <scope>NUCLEOTIDE SEQUENCE</scope>
    <source>
        <strain evidence="2">CCMP1205</strain>
    </source>
</reference>
<feature type="region of interest" description="Disordered" evidence="1">
    <location>
        <begin position="256"/>
        <end position="286"/>
    </location>
</feature>
<name>A0A5B8MG58_9CHLO</name>
<dbReference type="PANTHER" id="PTHR10491:SF4">
    <property type="entry name" value="METHIONINE ADENOSYLTRANSFERASE 2 SUBUNIT BETA"/>
    <property type="match status" value="1"/>
</dbReference>
<proteinExistence type="predicted"/>
<feature type="compositionally biased region" description="Basic and acidic residues" evidence="1">
    <location>
        <begin position="28"/>
        <end position="42"/>
    </location>
</feature>
<protein>
    <recommendedName>
        <fullName evidence="5">RmlD-like substrate binding domain-containing protein</fullName>
    </recommendedName>
</protein>
<organism evidence="3 4">
    <name type="scientific">Chloropicon primus</name>
    <dbReference type="NCBI Taxonomy" id="1764295"/>
    <lineage>
        <taxon>Eukaryota</taxon>
        <taxon>Viridiplantae</taxon>
        <taxon>Chlorophyta</taxon>
        <taxon>Chloropicophyceae</taxon>
        <taxon>Chloropicales</taxon>
        <taxon>Chloropicaceae</taxon>
        <taxon>Chloropicon</taxon>
    </lineage>
</organism>
<dbReference type="EMBL" id="CP031035">
    <property type="protein sequence ID" value="QDZ19436.1"/>
    <property type="molecule type" value="Genomic_DNA"/>
</dbReference>
<feature type="compositionally biased region" description="Basic and acidic residues" evidence="1">
    <location>
        <begin position="256"/>
        <end position="278"/>
    </location>
</feature>
<dbReference type="GO" id="GO:0048269">
    <property type="term" value="C:methionine adenosyltransferase complex"/>
    <property type="evidence" value="ECO:0007669"/>
    <property type="project" value="TreeGrafter"/>
</dbReference>
<dbReference type="PANTHER" id="PTHR10491">
    <property type="entry name" value="DTDP-4-DEHYDRORHAMNOSE REDUCTASE"/>
    <property type="match status" value="1"/>
</dbReference>
<dbReference type="GO" id="GO:0006556">
    <property type="term" value="P:S-adenosylmethionine biosynthetic process"/>
    <property type="evidence" value="ECO:0007669"/>
    <property type="project" value="TreeGrafter"/>
</dbReference>
<dbReference type="InterPro" id="IPR036291">
    <property type="entry name" value="NAD(P)-bd_dom_sf"/>
</dbReference>
<dbReference type="EMBL" id="HBHL01001939">
    <property type="protein sequence ID" value="CAD9712266.1"/>
    <property type="molecule type" value="Transcribed_RNA"/>
</dbReference>
<feature type="region of interest" description="Disordered" evidence="1">
    <location>
        <begin position="1"/>
        <end position="77"/>
    </location>
</feature>
<dbReference type="InterPro" id="IPR005913">
    <property type="entry name" value="dTDP_dehydrorham_reduct"/>
</dbReference>
<dbReference type="AlphaFoldDB" id="A0A5B8MG58"/>
<evidence type="ECO:0000313" key="4">
    <source>
        <dbReference type="Proteomes" id="UP000316726"/>
    </source>
</evidence>
<gene>
    <name evidence="3" type="ORF">A3770_02p19540</name>
    <name evidence="2" type="ORF">CPRI1469_LOCUS1107</name>
</gene>
<dbReference type="SUPFAM" id="SSF50814">
    <property type="entry name" value="Lipocalins"/>
    <property type="match status" value="1"/>
</dbReference>
<dbReference type="OrthoDB" id="16464at2759"/>
<feature type="compositionally biased region" description="Basic and acidic residues" evidence="1">
    <location>
        <begin position="68"/>
        <end position="77"/>
    </location>
</feature>
<evidence type="ECO:0000256" key="1">
    <source>
        <dbReference type="SAM" id="MobiDB-lite"/>
    </source>
</evidence>